<keyword evidence="3" id="KW-1185">Reference proteome</keyword>
<evidence type="ECO:0000256" key="1">
    <source>
        <dbReference type="SAM" id="Phobius"/>
    </source>
</evidence>
<dbReference type="RefSeq" id="WP_066539573.1">
    <property type="nucleotide sequence ID" value="NZ_DALZQJ010000014.1"/>
</dbReference>
<reference evidence="3" key="1">
    <citation type="submission" date="2017-09" db="EMBL/GenBank/DDBJ databases">
        <title>FDA dAtabase for Regulatory Grade micrObial Sequences (FDA-ARGOS): Supporting development and validation of Infectious Disease Dx tests.</title>
        <authorList>
            <person name="Minogue T."/>
            <person name="Wolcott M."/>
            <person name="Wasieloski L."/>
            <person name="Aguilar W."/>
            <person name="Moore D."/>
            <person name="Tallon L."/>
            <person name="Sadzewicz L."/>
            <person name="Ott S."/>
            <person name="Zhao X."/>
            <person name="Nagaraj S."/>
            <person name="Vavikolanu K."/>
            <person name="Aluvathingal J."/>
            <person name="Nadendla S."/>
            <person name="Sichtig H."/>
        </authorList>
    </citation>
    <scope>NUCLEOTIDE SEQUENCE [LARGE SCALE GENOMIC DNA]</scope>
    <source>
        <strain evidence="3">FDAARGOS_394</strain>
    </source>
</reference>
<dbReference type="InterPro" id="IPR021344">
    <property type="entry name" value="DUF2970"/>
</dbReference>
<dbReference type="GeneID" id="80800503"/>
<evidence type="ECO:0000313" key="3">
    <source>
        <dbReference type="Proteomes" id="UP000220246"/>
    </source>
</evidence>
<feature type="transmembrane region" description="Helical" evidence="1">
    <location>
        <begin position="45"/>
        <end position="67"/>
    </location>
</feature>
<name>A0A2A7UTA4_COMTR</name>
<dbReference type="Proteomes" id="UP000220246">
    <property type="component" value="Unassembled WGS sequence"/>
</dbReference>
<comment type="caution">
    <text evidence="2">The sequence shown here is derived from an EMBL/GenBank/DDBJ whole genome shotgun (WGS) entry which is preliminary data.</text>
</comment>
<keyword evidence="1" id="KW-0472">Membrane</keyword>
<evidence type="ECO:0000313" key="2">
    <source>
        <dbReference type="EMBL" id="PEH88520.1"/>
    </source>
</evidence>
<keyword evidence="1" id="KW-0812">Transmembrane</keyword>
<protein>
    <submittedName>
        <fullName evidence="2">DUF2970 domain-containing protein</fullName>
    </submittedName>
</protein>
<dbReference type="Pfam" id="PF11174">
    <property type="entry name" value="DUF2970"/>
    <property type="match status" value="1"/>
</dbReference>
<dbReference type="STRING" id="1219032.GCA_001515545_03037"/>
<proteinExistence type="predicted"/>
<dbReference type="EMBL" id="PDEA01000001">
    <property type="protein sequence ID" value="PEH88520.1"/>
    <property type="molecule type" value="Genomic_DNA"/>
</dbReference>
<dbReference type="OrthoDB" id="8657357at2"/>
<dbReference type="AlphaFoldDB" id="A0A2A7UTA4"/>
<gene>
    <name evidence="2" type="ORF">CRM82_07815</name>
</gene>
<accession>A0A2A7UTA4</accession>
<organism evidence="2 3">
    <name type="scientific">Comamonas terrigena</name>
    <dbReference type="NCBI Taxonomy" id="32013"/>
    <lineage>
        <taxon>Bacteria</taxon>
        <taxon>Pseudomonadati</taxon>
        <taxon>Pseudomonadota</taxon>
        <taxon>Betaproteobacteria</taxon>
        <taxon>Burkholderiales</taxon>
        <taxon>Comamonadaceae</taxon>
        <taxon>Comamonas</taxon>
    </lineage>
</organism>
<sequence>MTVPPPAGQQHRLWHSIKAVAWALLGVRKGSEYERDFAQLQPLQVIAVGLVAVFVLVLGLIALVRWVS</sequence>
<keyword evidence="1" id="KW-1133">Transmembrane helix</keyword>